<reference evidence="2" key="1">
    <citation type="submission" date="2013-02" db="EMBL/GenBank/DDBJ databases">
        <title>The Genome Sequence of Plasmodium falciparum Santa Lucia.</title>
        <authorList>
            <consortium name="The Broad Institute Genome Sequencing Platform"/>
            <consortium name="The Broad Institute Genome Sequencing Center for Infectious Disease"/>
            <person name="Neafsey D."/>
            <person name="Cheeseman I."/>
            <person name="Volkman S."/>
            <person name="Adams J."/>
            <person name="Walker B."/>
            <person name="Young S.K."/>
            <person name="Zeng Q."/>
            <person name="Gargeya S."/>
            <person name="Fitzgerald M."/>
            <person name="Haas B."/>
            <person name="Abouelleil A."/>
            <person name="Alvarado L."/>
            <person name="Arachchi H.M."/>
            <person name="Berlin A.M."/>
            <person name="Chapman S.B."/>
            <person name="Dewar J."/>
            <person name="Goldberg J."/>
            <person name="Griggs A."/>
            <person name="Gujja S."/>
            <person name="Hansen M."/>
            <person name="Howarth C."/>
            <person name="Imamovic A."/>
            <person name="Larimer J."/>
            <person name="McCowan C."/>
            <person name="Murphy C."/>
            <person name="Neiman D."/>
            <person name="Pearson M."/>
            <person name="Priest M."/>
            <person name="Roberts A."/>
            <person name="Saif S."/>
            <person name="Shea T."/>
            <person name="Sisk P."/>
            <person name="Sykes S."/>
            <person name="Wortman J."/>
            <person name="Nusbaum C."/>
            <person name="Birren B."/>
        </authorList>
    </citation>
    <scope>NUCLEOTIDE SEQUENCE [LARGE SCALE GENOMIC DNA]</scope>
    <source>
        <strain evidence="2">Santa Lucia</strain>
    </source>
</reference>
<protein>
    <recommendedName>
        <fullName evidence="3">START domain-containing protein</fullName>
    </recommendedName>
</protein>
<feature type="compositionally biased region" description="Low complexity" evidence="1">
    <location>
        <begin position="1001"/>
        <end position="1054"/>
    </location>
</feature>
<dbReference type="Proteomes" id="UP000030666">
    <property type="component" value="Unassembled WGS sequence"/>
</dbReference>
<feature type="region of interest" description="Disordered" evidence="1">
    <location>
        <begin position="776"/>
        <end position="807"/>
    </location>
</feature>
<organism evidence="2">
    <name type="scientific">Plasmodium falciparum Santa Lucia</name>
    <dbReference type="NCBI Taxonomy" id="478859"/>
    <lineage>
        <taxon>Eukaryota</taxon>
        <taxon>Sar</taxon>
        <taxon>Alveolata</taxon>
        <taxon>Apicomplexa</taxon>
        <taxon>Aconoidasida</taxon>
        <taxon>Haemosporida</taxon>
        <taxon>Plasmodiidae</taxon>
        <taxon>Plasmodium</taxon>
        <taxon>Plasmodium (Laverania)</taxon>
    </lineage>
</organism>
<feature type="compositionally biased region" description="Basic and acidic residues" evidence="1">
    <location>
        <begin position="145"/>
        <end position="154"/>
    </location>
</feature>
<accession>W7FJ66</accession>
<evidence type="ECO:0000313" key="2">
    <source>
        <dbReference type="EMBL" id="EUT86485.1"/>
    </source>
</evidence>
<feature type="compositionally biased region" description="Basic residues" evidence="1">
    <location>
        <begin position="1055"/>
        <end position="1069"/>
    </location>
</feature>
<feature type="region of interest" description="Disordered" evidence="1">
    <location>
        <begin position="114"/>
        <end position="262"/>
    </location>
</feature>
<evidence type="ECO:0008006" key="3">
    <source>
        <dbReference type="Google" id="ProtNLM"/>
    </source>
</evidence>
<name>W7FJ66_PLAFA</name>
<feature type="compositionally biased region" description="Low complexity" evidence="1">
    <location>
        <begin position="194"/>
        <end position="247"/>
    </location>
</feature>
<dbReference type="SUPFAM" id="SSF55961">
    <property type="entry name" value="Bet v1-like"/>
    <property type="match status" value="1"/>
</dbReference>
<feature type="compositionally biased region" description="Basic residues" evidence="1">
    <location>
        <begin position="135"/>
        <end position="144"/>
    </location>
</feature>
<dbReference type="EMBL" id="KE123492">
    <property type="protein sequence ID" value="EUT86485.1"/>
    <property type="molecule type" value="Genomic_DNA"/>
</dbReference>
<proteinExistence type="predicted"/>
<feature type="region of interest" description="Disordered" evidence="1">
    <location>
        <begin position="971"/>
        <end position="1069"/>
    </location>
</feature>
<feature type="region of interest" description="Disordered" evidence="1">
    <location>
        <begin position="1583"/>
        <end position="1614"/>
    </location>
</feature>
<gene>
    <name evidence="2" type="ORF">PFAG_02354</name>
</gene>
<feature type="compositionally biased region" description="Basic residues" evidence="1">
    <location>
        <begin position="248"/>
        <end position="262"/>
    </location>
</feature>
<dbReference type="OrthoDB" id="360784at2759"/>
<sequence>MSCVLKKITVSEENICCYTGEEEILEKEKKKNARDLLVESKKEKNKKIEQKKQLPLREKLPTYFSQNSSNSLKNSNFDKKQFCESGTKYLIKYKIYNLIKNQFYQVDVHHASVSPSLDKKKLNSTKNIIREKNKQTNKKKKKLPKIPEKKKKDFLINIATNFRKNKPKKNSENSNKKKKKKNYTNQQAKKDKSNNNIINNSNSNINNNSNSNSNSNSNNNNNYYYYYYNNKNKNKNSNNNNNNNNLKNKNKNNKRNRKGKKNIKKKIYIEKNSLTLPKTNRYCNYKYEEYYDISDEKMEATNYDETYCYDEELKNDSKTTIYDEGVSKKNIYNCDVNHIFDNFCNYFNCVDKKESMNDDTANSEITLNSNNIKTQDIIIDNNEKSFLYEKNRQQNINVYTQTSNKKSRWLCSTADDSHNEYLTEYEKKIDSYDNIDNNVHKDYSNIHKNVTIANNNNITLNYDTNDFSSYTTQPIQLFNDQENNTYDMGTNIVRKGKSLYEETRKISNALFEMYSTNVNKDNMNNNMNGNNNNNNNNNENVDKLCNKNQLEAPTPSLFTTYINQSHNYHSIVDKNIVLVQIKNFSQKIDEYISDEKIFRAQKLIDHVKKYIEFYINYYKKYNDKEVVEKLELYHEMHCMHKNIKYNINNLKVNIIMHFLNFFHLNDMYTILNDYTYYFSVDMVNSITSESITNSNENTNSINHSDINNMKTKNSIHSYDPSELGGLFNSSIKCYSIDESLNSSKMYLTPTLGNNNNNNININVSNNEAENIENVHKSDNLNNNNNNNEDDGVNVDSGINNNSKYNTDDSDIKYEDISSVIVDKIYHQQYSNCNMLNGNKTLINQKSINPDNSANRKNSNRHMVKIIQKYSKRFKKFRKSKQNSEGWIKENDKYLDLSHRVDKDNNISVHIRAKLPYEVNRILSILNETELSVNWAPFLTSAKKIKNLSRASAIITQLYEYPIIGKKESLIKNKPKKNSENSNKKKKKKNYTNQQAKKDKSNNNIINNSNSNINNNSNSNSNSNSNNNNNYYYYYYNNKNKNKNSNNNNNNNNLKNKNKNNKRNRKGKKNIKKKIYIEKNSLTLPKTNRYCNYKYEEYYDISDEKMEATNYDETYCYDEELKNDSKTTIYDEGVSKKNIYNCDVNHIFDNFCNYFNCVDKKESMNDDTANSEITLNSNNIKTQDIIIDNNEKSFLYEKNRQQNINVYTQTSNKKSRWLCSTADDSHNEYLTEYEKKIDSYDNIDNNVHKDYSNIHKNVTIANNNNITLNYDTNDFSSYTTQPIQLFNDQENNTYDMGTNIVRKGKSLYEETRKISNALFEMYSTNVNKDNMNNNMNGNNNNNNNNNENVDKLCNKNQLEAPTPSLFTTYINQSHNYHSIVDKNIVLVQIKNFSQKIDEYISDEKIFRAQKLIDHVKKYIEFYINYYKKYNDKEVVEKLELYHEMHCMHKNIKYNINNLKVNIIMHFLNFFHLNDMYTILNDYTYYFSVDMVNSITSESITNSNENTNSINHSDINNMKTKNSIHSYDPSELGGLFNSSIKCYSIDESLNSSKMYLTPTLGNNNNNNININVSNNEAENIENVHKSDNLNNNNNNNEDDGVNVDSGINNNSKYNTDDSDIKYEDISSVIVDKIYHQQYSNCNMLNGNKTLINQKSINPDNSANRKNSNRHMVKIIQKYSKRFKKFRKSKQNSEGWIKENDKYLDLSHRVDKDNNISVHIRAKLPYEVNRILSILNETELSVNWAPFLTSAKKIKNLSRASAIITQLYEYPIIGKKESLMYCLGANSLEELGCIILCCKAPPEFNKDILFYENMCEKININKFGEIIKVKEIPIKFRKTYKEVTFFDYTLPEPVPKLDRQRAANLCFLLYPMNNGKSTVLELFLHFENEFKYTPIKMVTFFIKKIVKNMYENIIKSCRNYDLLYSEFLMNNAEFYIWLDDQIKRYMKGKNDSKLLYSISLESYDEPEHNEELDSKT</sequence>
<evidence type="ECO:0000256" key="1">
    <source>
        <dbReference type="SAM" id="MobiDB-lite"/>
    </source>
</evidence>
<feature type="compositionally biased region" description="Basic and acidic residues" evidence="1">
    <location>
        <begin position="971"/>
        <end position="982"/>
    </location>
</feature>